<feature type="chain" id="PRO_5014617190" evidence="2">
    <location>
        <begin position="21"/>
        <end position="70"/>
    </location>
</feature>
<evidence type="ECO:0000313" key="3">
    <source>
        <dbReference type="EMBL" id="MBW30101.1"/>
    </source>
</evidence>
<reference evidence="3" key="1">
    <citation type="submission" date="2018-01" db="EMBL/GenBank/DDBJ databases">
        <title>An insight into the sialome of Amazonian anophelines.</title>
        <authorList>
            <person name="Ribeiro J.M."/>
            <person name="Scarpassa V."/>
            <person name="Calvo E."/>
        </authorList>
    </citation>
    <scope>NUCLEOTIDE SEQUENCE</scope>
    <source>
        <tissue evidence="3">Salivary glands</tissue>
    </source>
</reference>
<evidence type="ECO:0000256" key="2">
    <source>
        <dbReference type="SAM" id="SignalP"/>
    </source>
</evidence>
<sequence length="70" mass="7844">MMMMMMMVVVVGIIMHGCRTVLDVGRVSTAVFVRVLRETLLYVVLELVAVVAVLVLGRCMLRELAHPNRT</sequence>
<keyword evidence="1" id="KW-1133">Transmembrane helix</keyword>
<name>A0A2M3ZNJ1_9DIPT</name>
<keyword evidence="1" id="KW-0472">Membrane</keyword>
<feature type="transmembrane region" description="Helical" evidence="1">
    <location>
        <begin position="39"/>
        <end position="61"/>
    </location>
</feature>
<accession>A0A2M3ZNJ1</accession>
<organism evidence="3">
    <name type="scientific">Anopheles braziliensis</name>
    <dbReference type="NCBI Taxonomy" id="58242"/>
    <lineage>
        <taxon>Eukaryota</taxon>
        <taxon>Metazoa</taxon>
        <taxon>Ecdysozoa</taxon>
        <taxon>Arthropoda</taxon>
        <taxon>Hexapoda</taxon>
        <taxon>Insecta</taxon>
        <taxon>Pterygota</taxon>
        <taxon>Neoptera</taxon>
        <taxon>Endopterygota</taxon>
        <taxon>Diptera</taxon>
        <taxon>Nematocera</taxon>
        <taxon>Culicoidea</taxon>
        <taxon>Culicidae</taxon>
        <taxon>Anophelinae</taxon>
        <taxon>Anopheles</taxon>
    </lineage>
</organism>
<keyword evidence="2" id="KW-0732">Signal</keyword>
<feature type="signal peptide" evidence="2">
    <location>
        <begin position="1"/>
        <end position="20"/>
    </location>
</feature>
<protein>
    <submittedName>
        <fullName evidence="3">Putative secreted peptide</fullName>
    </submittedName>
</protein>
<evidence type="ECO:0000256" key="1">
    <source>
        <dbReference type="SAM" id="Phobius"/>
    </source>
</evidence>
<dbReference type="EMBL" id="GGFM01009350">
    <property type="protein sequence ID" value="MBW30101.1"/>
    <property type="molecule type" value="Transcribed_RNA"/>
</dbReference>
<proteinExistence type="predicted"/>
<keyword evidence="1" id="KW-0812">Transmembrane</keyword>
<dbReference type="AlphaFoldDB" id="A0A2M3ZNJ1"/>